<feature type="compositionally biased region" description="Low complexity" evidence="5">
    <location>
        <begin position="294"/>
        <end position="304"/>
    </location>
</feature>
<dbReference type="SUPFAM" id="SSF46785">
    <property type="entry name" value="Winged helix' DNA-binding domain"/>
    <property type="match status" value="1"/>
</dbReference>
<dbReference type="GeneID" id="20805984"/>
<dbReference type="RefSeq" id="XP_009826631.1">
    <property type="nucleotide sequence ID" value="XM_009828329.1"/>
</dbReference>
<comment type="subcellular location">
    <subcellularLocation>
        <location evidence="1">Nucleus</location>
    </subcellularLocation>
</comment>
<feature type="compositionally biased region" description="Pro residues" evidence="5">
    <location>
        <begin position="305"/>
        <end position="316"/>
    </location>
</feature>
<dbReference type="GO" id="GO:0005634">
    <property type="term" value="C:nucleus"/>
    <property type="evidence" value="ECO:0007669"/>
    <property type="project" value="UniProtKB-SubCell"/>
</dbReference>
<feature type="region of interest" description="Disordered" evidence="5">
    <location>
        <begin position="115"/>
        <end position="144"/>
    </location>
</feature>
<dbReference type="AlphaFoldDB" id="W4GV60"/>
<feature type="compositionally biased region" description="Low complexity" evidence="5">
    <location>
        <begin position="243"/>
        <end position="256"/>
    </location>
</feature>
<reference evidence="7" key="1">
    <citation type="submission" date="2013-12" db="EMBL/GenBank/DDBJ databases">
        <title>The Genome Sequence of Aphanomyces astaci APO3.</title>
        <authorList>
            <consortium name="The Broad Institute Genomics Platform"/>
            <person name="Russ C."/>
            <person name="Tyler B."/>
            <person name="van West P."/>
            <person name="Dieguez-Uribeondo J."/>
            <person name="Young S.K."/>
            <person name="Zeng Q."/>
            <person name="Gargeya S."/>
            <person name="Fitzgerald M."/>
            <person name="Abouelleil A."/>
            <person name="Alvarado L."/>
            <person name="Chapman S.B."/>
            <person name="Gainer-Dewar J."/>
            <person name="Goldberg J."/>
            <person name="Griggs A."/>
            <person name="Gujja S."/>
            <person name="Hansen M."/>
            <person name="Howarth C."/>
            <person name="Imamovic A."/>
            <person name="Ireland A."/>
            <person name="Larimer J."/>
            <person name="McCowan C."/>
            <person name="Murphy C."/>
            <person name="Pearson M."/>
            <person name="Poon T.W."/>
            <person name="Priest M."/>
            <person name="Roberts A."/>
            <person name="Saif S."/>
            <person name="Shea T."/>
            <person name="Sykes S."/>
            <person name="Wortman J."/>
            <person name="Nusbaum C."/>
            <person name="Birren B."/>
        </authorList>
    </citation>
    <scope>NUCLEOTIDE SEQUENCE [LARGE SCALE GENOMIC DNA]</scope>
    <source>
        <strain evidence="7">APO3</strain>
    </source>
</reference>
<feature type="region of interest" description="Disordered" evidence="5">
    <location>
        <begin position="471"/>
        <end position="499"/>
    </location>
</feature>
<sequence>MPAFQFLKLDDTTNMASSIATGFVRKLYRMLEEEDASIIGWEPSGTHFTIRDEDLLNSRVLIKYYRGKLTAFRQQLLNHGFERDGALSETYVHPCFVRGNPAALSQIVFAEKPKIKGPPRKASTKKDTTKAARPEPYPTRKPANIQLVPGSEEDVVWKFLINVCYSDDKLAFNPASLTSNPGFTPSMVQLTIDDATPAPCFDGPNPLFAPTASNFGSKSSSLPPMLAPPASFQVLKPAPPLQSSPAASSLFAPPSSTSRLVMSPTKPPSSGGSLLFQRPLHSTTTIPAPPPPSLLFRPPGATAITPPPAVPTPLPSANPLFSHTSPATNASTSGTNPLFDKSATPTGFGALPLSSPNGLPSSMGKDKPLFMRDNSLGGDQWQHLVSTSVDRFMKFSDTFDSPEDTFKFVLEERQRLGAEKTKLAPDQSTGLFSGLANQGPDALISFLMTSSMDLLQKSVDTFETNQLQQEQLVQQRDGHTTEDDDDVDDEWEDGDDAHL</sequence>
<dbReference type="PANTHER" id="PTHR10015">
    <property type="entry name" value="HEAT SHOCK TRANSCRIPTION FACTOR"/>
    <property type="match status" value="1"/>
</dbReference>
<feature type="compositionally biased region" description="Acidic residues" evidence="5">
    <location>
        <begin position="482"/>
        <end position="499"/>
    </location>
</feature>
<organism evidence="7">
    <name type="scientific">Aphanomyces astaci</name>
    <name type="common">Crayfish plague agent</name>
    <dbReference type="NCBI Taxonomy" id="112090"/>
    <lineage>
        <taxon>Eukaryota</taxon>
        <taxon>Sar</taxon>
        <taxon>Stramenopiles</taxon>
        <taxon>Oomycota</taxon>
        <taxon>Saprolegniomycetes</taxon>
        <taxon>Saprolegniales</taxon>
        <taxon>Verrucalvaceae</taxon>
        <taxon>Aphanomyces</taxon>
    </lineage>
</organism>
<dbReference type="InterPro" id="IPR036390">
    <property type="entry name" value="WH_DNA-bd_sf"/>
</dbReference>
<evidence type="ECO:0000256" key="2">
    <source>
        <dbReference type="ARBA" id="ARBA00023125"/>
    </source>
</evidence>
<name>W4GV60_APHAT</name>
<dbReference type="STRING" id="112090.W4GV60"/>
<accession>W4GV60</accession>
<proteinExistence type="inferred from homology"/>
<dbReference type="InterPro" id="IPR000232">
    <property type="entry name" value="HSF_DNA-bd"/>
</dbReference>
<dbReference type="Gene3D" id="1.10.10.10">
    <property type="entry name" value="Winged helix-like DNA-binding domain superfamily/Winged helix DNA-binding domain"/>
    <property type="match status" value="1"/>
</dbReference>
<evidence type="ECO:0000256" key="1">
    <source>
        <dbReference type="ARBA" id="ARBA00004123"/>
    </source>
</evidence>
<evidence type="ECO:0000256" key="4">
    <source>
        <dbReference type="RuleBase" id="RU004020"/>
    </source>
</evidence>
<feature type="compositionally biased region" description="Polar residues" evidence="5">
    <location>
        <begin position="321"/>
        <end position="336"/>
    </location>
</feature>
<feature type="compositionally biased region" description="Low complexity" evidence="5">
    <location>
        <begin position="351"/>
        <end position="362"/>
    </location>
</feature>
<evidence type="ECO:0000259" key="6">
    <source>
        <dbReference type="SMART" id="SM00415"/>
    </source>
</evidence>
<dbReference type="GO" id="GO:0003700">
    <property type="term" value="F:DNA-binding transcription factor activity"/>
    <property type="evidence" value="ECO:0007669"/>
    <property type="project" value="InterPro"/>
</dbReference>
<dbReference type="VEuPathDB" id="FungiDB:H257_03988"/>
<dbReference type="EMBL" id="KI913120">
    <property type="protein sequence ID" value="ETV83201.1"/>
    <property type="molecule type" value="Genomic_DNA"/>
</dbReference>
<dbReference type="SMART" id="SM00415">
    <property type="entry name" value="HSF"/>
    <property type="match status" value="1"/>
</dbReference>
<protein>
    <recommendedName>
        <fullName evidence="6">HSF-type DNA-binding domain-containing protein</fullName>
    </recommendedName>
</protein>
<dbReference type="PANTHER" id="PTHR10015:SF206">
    <property type="entry name" value="HSF-TYPE DNA-BINDING DOMAIN-CONTAINING PROTEIN"/>
    <property type="match status" value="1"/>
</dbReference>
<feature type="domain" description="HSF-type DNA-binding" evidence="6">
    <location>
        <begin position="19"/>
        <end position="110"/>
    </location>
</feature>
<comment type="similarity">
    <text evidence="4">Belongs to the HSF family.</text>
</comment>
<keyword evidence="3" id="KW-0539">Nucleus</keyword>
<dbReference type="InterPro" id="IPR036388">
    <property type="entry name" value="WH-like_DNA-bd_sf"/>
</dbReference>
<gene>
    <name evidence="7" type="ORF">H257_03988</name>
</gene>
<feature type="region of interest" description="Disordered" evidence="5">
    <location>
        <begin position="236"/>
        <end position="367"/>
    </location>
</feature>
<keyword evidence="2" id="KW-0238">DNA-binding</keyword>
<feature type="compositionally biased region" description="Basic and acidic residues" evidence="5">
    <location>
        <begin position="124"/>
        <end position="133"/>
    </location>
</feature>
<dbReference type="OrthoDB" id="70209at2759"/>
<evidence type="ECO:0000256" key="5">
    <source>
        <dbReference type="SAM" id="MobiDB-lite"/>
    </source>
</evidence>
<dbReference type="Pfam" id="PF00447">
    <property type="entry name" value="HSF_DNA-bind"/>
    <property type="match status" value="1"/>
</dbReference>
<evidence type="ECO:0000256" key="3">
    <source>
        <dbReference type="ARBA" id="ARBA00023242"/>
    </source>
</evidence>
<dbReference type="GO" id="GO:0043565">
    <property type="term" value="F:sequence-specific DNA binding"/>
    <property type="evidence" value="ECO:0007669"/>
    <property type="project" value="InterPro"/>
</dbReference>
<evidence type="ECO:0000313" key="7">
    <source>
        <dbReference type="EMBL" id="ETV83201.1"/>
    </source>
</evidence>